<comment type="catalytic activity">
    <reaction evidence="10 15">
        <text>2'-deoxycytidine + H2O + H(+) = 2'-deoxyuridine + NH4(+)</text>
        <dbReference type="Rhea" id="RHEA:13433"/>
        <dbReference type="ChEBI" id="CHEBI:15377"/>
        <dbReference type="ChEBI" id="CHEBI:15378"/>
        <dbReference type="ChEBI" id="CHEBI:15698"/>
        <dbReference type="ChEBI" id="CHEBI:16450"/>
        <dbReference type="ChEBI" id="CHEBI:28938"/>
        <dbReference type="EC" id="3.5.4.5"/>
    </reaction>
</comment>
<feature type="binding site" evidence="14">
    <location>
        <position position="94"/>
    </location>
    <ligand>
        <name>Zn(2+)</name>
        <dbReference type="ChEBI" id="CHEBI:29105"/>
        <note>catalytic</note>
    </ligand>
</feature>
<keyword evidence="7 15" id="KW-0378">Hydrolase</keyword>
<dbReference type="GO" id="GO:0072527">
    <property type="term" value="P:pyrimidine-containing compound metabolic process"/>
    <property type="evidence" value="ECO:0007669"/>
    <property type="project" value="UniProtKB-ARBA"/>
</dbReference>
<evidence type="ECO:0000256" key="15">
    <source>
        <dbReference type="RuleBase" id="RU364006"/>
    </source>
</evidence>
<dbReference type="PANTHER" id="PTHR11644:SF2">
    <property type="entry name" value="CYTIDINE DEAMINASE"/>
    <property type="match status" value="1"/>
</dbReference>
<feature type="binding site" evidence="13">
    <location>
        <begin position="43"/>
        <end position="49"/>
    </location>
    <ligand>
        <name>substrate</name>
    </ligand>
</feature>
<evidence type="ECO:0000256" key="4">
    <source>
        <dbReference type="ARBA" id="ARBA00012783"/>
    </source>
</evidence>
<dbReference type="EMBL" id="FOIL01000002">
    <property type="protein sequence ID" value="SES94608.1"/>
    <property type="molecule type" value="Genomic_DNA"/>
</dbReference>
<comment type="cofactor">
    <cofactor evidence="1 14 15">
        <name>Zn(2+)</name>
        <dbReference type="ChEBI" id="CHEBI:29105"/>
    </cofactor>
</comment>
<dbReference type="PROSITE" id="PS51747">
    <property type="entry name" value="CYT_DCMP_DEAMINASES_2"/>
    <property type="match status" value="1"/>
</dbReference>
<evidence type="ECO:0000256" key="5">
    <source>
        <dbReference type="ARBA" id="ARBA00018266"/>
    </source>
</evidence>
<evidence type="ECO:0000256" key="13">
    <source>
        <dbReference type="PIRSR" id="PIRSR606262-2"/>
    </source>
</evidence>
<dbReference type="Proteomes" id="UP000199820">
    <property type="component" value="Unassembled WGS sequence"/>
</dbReference>
<comment type="similarity">
    <text evidence="3 15">Belongs to the cytidine and deoxycytidylate deaminase family.</text>
</comment>
<dbReference type="PANTHER" id="PTHR11644">
    <property type="entry name" value="CYTIDINE DEAMINASE"/>
    <property type="match status" value="1"/>
</dbReference>
<dbReference type="STRING" id="1526.SAMN02910262_00681"/>
<gene>
    <name evidence="17" type="ORF">SAMN04487771_100264</name>
</gene>
<feature type="active site" description="Proton donor" evidence="12">
    <location>
        <position position="56"/>
    </location>
</feature>
<dbReference type="SUPFAM" id="SSF53927">
    <property type="entry name" value="Cytidine deaminase-like"/>
    <property type="match status" value="1"/>
</dbReference>
<dbReference type="InterPro" id="IPR050202">
    <property type="entry name" value="Cyt/Deoxycyt_deaminase"/>
</dbReference>
<comment type="function">
    <text evidence="2 15">This enzyme scavenges exogenous and endogenous cytidine and 2'-deoxycytidine for UMP synthesis.</text>
</comment>
<organism evidence="17 18">
    <name type="scientific">[Clostridium] aminophilum</name>
    <dbReference type="NCBI Taxonomy" id="1526"/>
    <lineage>
        <taxon>Bacteria</taxon>
        <taxon>Bacillati</taxon>
        <taxon>Bacillota</taxon>
        <taxon>Clostridia</taxon>
        <taxon>Lachnospirales</taxon>
        <taxon>Lachnospiraceae</taxon>
    </lineage>
</organism>
<keyword evidence="8 14" id="KW-0862">Zinc</keyword>
<proteinExistence type="inferred from homology"/>
<evidence type="ECO:0000256" key="12">
    <source>
        <dbReference type="PIRSR" id="PIRSR606262-1"/>
    </source>
</evidence>
<dbReference type="GO" id="GO:0004126">
    <property type="term" value="F:cytidine deaminase activity"/>
    <property type="evidence" value="ECO:0007669"/>
    <property type="project" value="UniProtKB-UniRule"/>
</dbReference>
<dbReference type="GO" id="GO:0005829">
    <property type="term" value="C:cytosol"/>
    <property type="evidence" value="ECO:0007669"/>
    <property type="project" value="TreeGrafter"/>
</dbReference>
<accession>A0A1I0AJX7</accession>
<dbReference type="OrthoDB" id="9795347at2"/>
<feature type="binding site" evidence="14">
    <location>
        <position position="54"/>
    </location>
    <ligand>
        <name>Zn(2+)</name>
        <dbReference type="ChEBI" id="CHEBI:29105"/>
        <note>catalytic</note>
    </ligand>
</feature>
<feature type="binding site" evidence="14">
    <location>
        <position position="91"/>
    </location>
    <ligand>
        <name>Zn(2+)</name>
        <dbReference type="ChEBI" id="CHEBI:29105"/>
        <note>catalytic</note>
    </ligand>
</feature>
<evidence type="ECO:0000256" key="8">
    <source>
        <dbReference type="ARBA" id="ARBA00022833"/>
    </source>
</evidence>
<keyword evidence="18" id="KW-1185">Reference proteome</keyword>
<dbReference type="NCBIfam" id="NF004064">
    <property type="entry name" value="PRK05578.1"/>
    <property type="match status" value="1"/>
</dbReference>
<evidence type="ECO:0000256" key="6">
    <source>
        <dbReference type="ARBA" id="ARBA00022723"/>
    </source>
</evidence>
<dbReference type="CDD" id="cd01283">
    <property type="entry name" value="cytidine_deaminase"/>
    <property type="match status" value="1"/>
</dbReference>
<evidence type="ECO:0000256" key="7">
    <source>
        <dbReference type="ARBA" id="ARBA00022801"/>
    </source>
</evidence>
<dbReference type="InterPro" id="IPR002125">
    <property type="entry name" value="CMP_dCMP_dom"/>
</dbReference>
<dbReference type="InterPro" id="IPR016192">
    <property type="entry name" value="APOBEC/CMP_deaminase_Zn-bd"/>
</dbReference>
<dbReference type="GO" id="GO:0055086">
    <property type="term" value="P:nucleobase-containing small molecule metabolic process"/>
    <property type="evidence" value="ECO:0007669"/>
    <property type="project" value="UniProtKB-ARBA"/>
</dbReference>
<name>A0A1I0AJX7_9FIRM</name>
<dbReference type="AlphaFoldDB" id="A0A1I0AJX7"/>
<comment type="catalytic activity">
    <reaction evidence="11 15">
        <text>cytidine + H2O + H(+) = uridine + NH4(+)</text>
        <dbReference type="Rhea" id="RHEA:16069"/>
        <dbReference type="ChEBI" id="CHEBI:15377"/>
        <dbReference type="ChEBI" id="CHEBI:15378"/>
        <dbReference type="ChEBI" id="CHEBI:16704"/>
        <dbReference type="ChEBI" id="CHEBI:17562"/>
        <dbReference type="ChEBI" id="CHEBI:28938"/>
        <dbReference type="EC" id="3.5.4.5"/>
    </reaction>
</comment>
<sequence>MDEKKMLAQKALGALGFAYAPYSKFRVAAALLAEDGRVFTGVNVENASYPAGICAERTAVSKAVSEGAVSFTAIAICGGKDGKVTDYCAPCGICRQVLREFCNPEKMTVMLVKTADDRKEFRLADLLPESFGPEFLEGEPG</sequence>
<dbReference type="eggNOG" id="COG0295">
    <property type="taxonomic scope" value="Bacteria"/>
</dbReference>
<dbReference type="EC" id="3.5.4.5" evidence="4 15"/>
<evidence type="ECO:0000313" key="18">
    <source>
        <dbReference type="Proteomes" id="UP000199820"/>
    </source>
</evidence>
<dbReference type="RefSeq" id="WP_074648045.1">
    <property type="nucleotide sequence ID" value="NZ_FOIL01000002.1"/>
</dbReference>
<dbReference type="GO" id="GO:0008270">
    <property type="term" value="F:zinc ion binding"/>
    <property type="evidence" value="ECO:0007669"/>
    <property type="project" value="UniProtKB-UniRule"/>
</dbReference>
<evidence type="ECO:0000256" key="9">
    <source>
        <dbReference type="ARBA" id="ARBA00032005"/>
    </source>
</evidence>
<evidence type="ECO:0000256" key="11">
    <source>
        <dbReference type="ARBA" id="ARBA00049558"/>
    </source>
</evidence>
<evidence type="ECO:0000256" key="14">
    <source>
        <dbReference type="PIRSR" id="PIRSR606262-3"/>
    </source>
</evidence>
<evidence type="ECO:0000259" key="16">
    <source>
        <dbReference type="PROSITE" id="PS51747"/>
    </source>
</evidence>
<dbReference type="InterPro" id="IPR006262">
    <property type="entry name" value="Cyt_deam_tetra"/>
</dbReference>
<evidence type="ECO:0000313" key="17">
    <source>
        <dbReference type="EMBL" id="SES94608.1"/>
    </source>
</evidence>
<dbReference type="PROSITE" id="PS00903">
    <property type="entry name" value="CYT_DCMP_DEAMINASES_1"/>
    <property type="match status" value="1"/>
</dbReference>
<evidence type="ECO:0000256" key="1">
    <source>
        <dbReference type="ARBA" id="ARBA00001947"/>
    </source>
</evidence>
<dbReference type="InterPro" id="IPR016193">
    <property type="entry name" value="Cytidine_deaminase-like"/>
</dbReference>
<dbReference type="NCBIfam" id="TIGR01354">
    <property type="entry name" value="cyt_deam_tetra"/>
    <property type="match status" value="1"/>
</dbReference>
<dbReference type="Gene3D" id="3.40.140.10">
    <property type="entry name" value="Cytidine Deaminase, domain 2"/>
    <property type="match status" value="1"/>
</dbReference>
<dbReference type="GO" id="GO:0042802">
    <property type="term" value="F:identical protein binding"/>
    <property type="evidence" value="ECO:0007669"/>
    <property type="project" value="UniProtKB-ARBA"/>
</dbReference>
<protein>
    <recommendedName>
        <fullName evidence="5 15">Cytidine deaminase</fullName>
        <ecNumber evidence="4 15">3.5.4.5</ecNumber>
    </recommendedName>
    <alternativeName>
        <fullName evidence="9 15">Cytidine aminohydrolase</fullName>
    </alternativeName>
</protein>
<evidence type="ECO:0000256" key="2">
    <source>
        <dbReference type="ARBA" id="ARBA00003949"/>
    </source>
</evidence>
<feature type="domain" description="CMP/dCMP-type deaminase" evidence="16">
    <location>
        <begin position="2"/>
        <end position="134"/>
    </location>
</feature>
<evidence type="ECO:0000256" key="10">
    <source>
        <dbReference type="ARBA" id="ARBA00049252"/>
    </source>
</evidence>
<reference evidence="17 18" key="1">
    <citation type="submission" date="2016-10" db="EMBL/GenBank/DDBJ databases">
        <authorList>
            <person name="de Groot N.N."/>
        </authorList>
    </citation>
    <scope>NUCLEOTIDE SEQUENCE [LARGE SCALE GENOMIC DNA]</scope>
    <source>
        <strain evidence="17 18">KH1P1</strain>
    </source>
</reference>
<dbReference type="Pfam" id="PF00383">
    <property type="entry name" value="dCMP_cyt_deam_1"/>
    <property type="match status" value="1"/>
</dbReference>
<evidence type="ECO:0000256" key="3">
    <source>
        <dbReference type="ARBA" id="ARBA00006576"/>
    </source>
</evidence>
<keyword evidence="6 14" id="KW-0479">Metal-binding</keyword>
<dbReference type="FunFam" id="3.40.140.10:FF:000008">
    <property type="entry name" value="Cytidine deaminase"/>
    <property type="match status" value="1"/>
</dbReference>